<dbReference type="Proteomes" id="UP000269883">
    <property type="component" value="Chromosome"/>
</dbReference>
<dbReference type="SUPFAM" id="SSF55021">
    <property type="entry name" value="ACT-like"/>
    <property type="match status" value="1"/>
</dbReference>
<dbReference type="AlphaFoldDB" id="A0A2Z6B2P8"/>
<dbReference type="GO" id="GO:0004106">
    <property type="term" value="F:chorismate mutase activity"/>
    <property type="evidence" value="ECO:0007669"/>
    <property type="project" value="UniProtKB-EC"/>
</dbReference>
<dbReference type="EC" id="4.2.1.51" evidence="7"/>
<organism evidence="23 24">
    <name type="scientific">Desulfovibrio ferrophilus</name>
    <dbReference type="NCBI Taxonomy" id="241368"/>
    <lineage>
        <taxon>Bacteria</taxon>
        <taxon>Pseudomonadati</taxon>
        <taxon>Thermodesulfobacteriota</taxon>
        <taxon>Desulfovibrionia</taxon>
        <taxon>Desulfovibrionales</taxon>
        <taxon>Desulfovibrionaceae</taxon>
        <taxon>Desulfovibrio</taxon>
    </lineage>
</organism>
<evidence type="ECO:0000256" key="13">
    <source>
        <dbReference type="ARBA" id="ARBA00023235"/>
    </source>
</evidence>
<dbReference type="PANTHER" id="PTHR21022">
    <property type="entry name" value="PREPHENATE DEHYDRATASE P PROTEIN"/>
    <property type="match status" value="1"/>
</dbReference>
<dbReference type="NCBIfam" id="NF008865">
    <property type="entry name" value="PRK11898.1"/>
    <property type="match status" value="1"/>
</dbReference>
<keyword evidence="24" id="KW-1185">Reference proteome</keyword>
<dbReference type="EC" id="5.4.99.5" evidence="6"/>
<dbReference type="PROSITE" id="PS51171">
    <property type="entry name" value="PREPHENATE_DEHYDR_3"/>
    <property type="match status" value="1"/>
</dbReference>
<dbReference type="InterPro" id="IPR002701">
    <property type="entry name" value="CM_II_prokaryot"/>
</dbReference>
<gene>
    <name evidence="23" type="ORF">DFE_3007</name>
</gene>
<evidence type="ECO:0000256" key="7">
    <source>
        <dbReference type="ARBA" id="ARBA00013147"/>
    </source>
</evidence>
<dbReference type="PIRSF" id="PIRSF001500">
    <property type="entry name" value="Chor_mut_pdt_Ppr"/>
    <property type="match status" value="1"/>
</dbReference>
<dbReference type="FunFam" id="3.40.190.10:FF:000034">
    <property type="entry name" value="Chorismate mutase/prephenate dehydratase"/>
    <property type="match status" value="1"/>
</dbReference>
<dbReference type="EMBL" id="AP017378">
    <property type="protein sequence ID" value="BBD09733.1"/>
    <property type="molecule type" value="Genomic_DNA"/>
</dbReference>
<comment type="subcellular location">
    <subcellularLocation>
        <location evidence="3">Cytoplasm</location>
    </subcellularLocation>
</comment>
<dbReference type="CDD" id="cd04905">
    <property type="entry name" value="ACT_CM-PDT"/>
    <property type="match status" value="1"/>
</dbReference>
<evidence type="ECO:0000313" key="23">
    <source>
        <dbReference type="EMBL" id="BBD09733.1"/>
    </source>
</evidence>
<dbReference type="PROSITE" id="PS51168">
    <property type="entry name" value="CHORISMATE_MUT_2"/>
    <property type="match status" value="1"/>
</dbReference>
<dbReference type="InterPro" id="IPR001086">
    <property type="entry name" value="Preph_deHydtase"/>
</dbReference>
<feature type="domain" description="Chorismate mutase" evidence="20">
    <location>
        <begin position="7"/>
        <end position="97"/>
    </location>
</feature>
<evidence type="ECO:0000259" key="21">
    <source>
        <dbReference type="PROSITE" id="PS51171"/>
    </source>
</evidence>
<dbReference type="KEGG" id="dfl:DFE_3007"/>
<evidence type="ECO:0000256" key="10">
    <source>
        <dbReference type="ARBA" id="ARBA00022605"/>
    </source>
</evidence>
<evidence type="ECO:0000256" key="19">
    <source>
        <dbReference type="PIRSR" id="PIRSR001500-2"/>
    </source>
</evidence>
<dbReference type="PROSITE" id="PS51671">
    <property type="entry name" value="ACT"/>
    <property type="match status" value="1"/>
</dbReference>
<dbReference type="Pfam" id="PF01842">
    <property type="entry name" value="ACT"/>
    <property type="match status" value="1"/>
</dbReference>
<name>A0A2Z6B2P8_9BACT</name>
<evidence type="ECO:0000256" key="15">
    <source>
        <dbReference type="ARBA" id="ARBA00023268"/>
    </source>
</evidence>
<dbReference type="SUPFAM" id="SSF48600">
    <property type="entry name" value="Chorismate mutase II"/>
    <property type="match status" value="1"/>
</dbReference>
<dbReference type="InterPro" id="IPR036263">
    <property type="entry name" value="Chorismate_II_sf"/>
</dbReference>
<evidence type="ECO:0000256" key="3">
    <source>
        <dbReference type="ARBA" id="ARBA00004496"/>
    </source>
</evidence>
<comment type="pathway">
    <text evidence="4">Amino-acid biosynthesis; L-phenylalanine biosynthesis; phenylpyruvate from prephenate: step 1/1.</text>
</comment>
<protein>
    <recommendedName>
        <fullName evidence="8">Bifunctional chorismate mutase/prephenate dehydratase</fullName>
        <ecNumber evidence="7">4.2.1.51</ecNumber>
        <ecNumber evidence="6">5.4.99.5</ecNumber>
    </recommendedName>
    <alternativeName>
        <fullName evidence="17">Chorismate mutase-prephenate dehydratase</fullName>
    </alternativeName>
    <alternativeName>
        <fullName evidence="16">p-protein</fullName>
    </alternativeName>
</protein>
<evidence type="ECO:0000256" key="8">
    <source>
        <dbReference type="ARBA" id="ARBA00014401"/>
    </source>
</evidence>
<dbReference type="PANTHER" id="PTHR21022:SF19">
    <property type="entry name" value="PREPHENATE DEHYDRATASE-RELATED"/>
    <property type="match status" value="1"/>
</dbReference>
<dbReference type="SUPFAM" id="SSF53850">
    <property type="entry name" value="Periplasmic binding protein-like II"/>
    <property type="match status" value="1"/>
</dbReference>
<dbReference type="Pfam" id="PF00800">
    <property type="entry name" value="PDT"/>
    <property type="match status" value="1"/>
</dbReference>
<comment type="catalytic activity">
    <reaction evidence="1">
        <text>chorismate = prephenate</text>
        <dbReference type="Rhea" id="RHEA:13897"/>
        <dbReference type="ChEBI" id="CHEBI:29748"/>
        <dbReference type="ChEBI" id="CHEBI:29934"/>
        <dbReference type="EC" id="5.4.99.5"/>
    </reaction>
</comment>
<keyword evidence="12" id="KW-0584">Phenylalanine biosynthesis</keyword>
<accession>A0A2Z6B2P8</accession>
<dbReference type="Gene3D" id="1.20.59.10">
    <property type="entry name" value="Chorismate mutase"/>
    <property type="match status" value="1"/>
</dbReference>
<dbReference type="UniPathway" id="UPA00120">
    <property type="reaction ID" value="UER00203"/>
</dbReference>
<keyword evidence="11" id="KW-0057">Aromatic amino acid biosynthesis</keyword>
<dbReference type="CDD" id="cd13630">
    <property type="entry name" value="PBP2_PDT_1"/>
    <property type="match status" value="1"/>
</dbReference>
<keyword evidence="9" id="KW-0963">Cytoplasm</keyword>
<feature type="domain" description="ACT" evidence="22">
    <location>
        <begin position="284"/>
        <end position="361"/>
    </location>
</feature>
<dbReference type="RefSeq" id="WP_126380757.1">
    <property type="nucleotide sequence ID" value="NZ_AP017378.1"/>
</dbReference>
<evidence type="ECO:0000256" key="11">
    <source>
        <dbReference type="ARBA" id="ARBA00023141"/>
    </source>
</evidence>
<evidence type="ECO:0000256" key="14">
    <source>
        <dbReference type="ARBA" id="ARBA00023239"/>
    </source>
</evidence>
<dbReference type="GO" id="GO:0009094">
    <property type="term" value="P:L-phenylalanine biosynthetic process"/>
    <property type="evidence" value="ECO:0007669"/>
    <property type="project" value="UniProtKB-UniPathway"/>
</dbReference>
<comment type="catalytic activity">
    <reaction evidence="18">
        <text>prephenate + H(+) = 3-phenylpyruvate + CO2 + H2O</text>
        <dbReference type="Rhea" id="RHEA:21648"/>
        <dbReference type="ChEBI" id="CHEBI:15377"/>
        <dbReference type="ChEBI" id="CHEBI:15378"/>
        <dbReference type="ChEBI" id="CHEBI:16526"/>
        <dbReference type="ChEBI" id="CHEBI:18005"/>
        <dbReference type="ChEBI" id="CHEBI:29934"/>
        <dbReference type="EC" id="4.2.1.51"/>
    </reaction>
</comment>
<evidence type="ECO:0000256" key="2">
    <source>
        <dbReference type="ARBA" id="ARBA00002364"/>
    </source>
</evidence>
<dbReference type="InterPro" id="IPR002912">
    <property type="entry name" value="ACT_dom"/>
</dbReference>
<keyword evidence="14" id="KW-0456">Lyase</keyword>
<dbReference type="UniPathway" id="UPA00121">
    <property type="reaction ID" value="UER00345"/>
</dbReference>
<evidence type="ECO:0000256" key="4">
    <source>
        <dbReference type="ARBA" id="ARBA00004741"/>
    </source>
</evidence>
<dbReference type="Pfam" id="PF01817">
    <property type="entry name" value="CM_2"/>
    <property type="match status" value="1"/>
</dbReference>
<feature type="domain" description="Prephenate dehydratase" evidence="21">
    <location>
        <begin position="97"/>
        <end position="272"/>
    </location>
</feature>
<dbReference type="Gene3D" id="3.40.190.10">
    <property type="entry name" value="Periplasmic binding protein-like II"/>
    <property type="match status" value="2"/>
</dbReference>
<evidence type="ECO:0000256" key="17">
    <source>
        <dbReference type="ARBA" id="ARBA00031520"/>
    </source>
</evidence>
<evidence type="ECO:0000256" key="1">
    <source>
        <dbReference type="ARBA" id="ARBA00000824"/>
    </source>
</evidence>
<keyword evidence="13" id="KW-0413">Isomerase</keyword>
<keyword evidence="10" id="KW-0028">Amino-acid biosynthesis</keyword>
<reference evidence="23 24" key="1">
    <citation type="journal article" date="2018" name="Sci. Adv.">
        <title>Multi-heme cytochromes provide a pathway for survival in energy-limited environments.</title>
        <authorList>
            <person name="Deng X."/>
            <person name="Dohmae N."/>
            <person name="Nealson K.H."/>
            <person name="Hashimoto K."/>
            <person name="Okamoto A."/>
        </authorList>
    </citation>
    <scope>NUCLEOTIDE SEQUENCE [LARGE SCALE GENOMIC DNA]</scope>
    <source>
        <strain evidence="23 24">IS5</strain>
    </source>
</reference>
<feature type="site" description="Essential for prephenate dehydratase activity" evidence="19">
    <location>
        <position position="265"/>
    </location>
</feature>
<evidence type="ECO:0000313" key="24">
    <source>
        <dbReference type="Proteomes" id="UP000269883"/>
    </source>
</evidence>
<dbReference type="SMART" id="SM00830">
    <property type="entry name" value="CM_2"/>
    <property type="match status" value="1"/>
</dbReference>
<comment type="function">
    <text evidence="2">Catalyzes the Claisen rearrangement of chorismate to prephenate and the decarboxylation/dehydration of prephenate to phenylpyruvate.</text>
</comment>
<dbReference type="InterPro" id="IPR045865">
    <property type="entry name" value="ACT-like_dom_sf"/>
</dbReference>
<dbReference type="OrthoDB" id="9802281at2"/>
<dbReference type="InterPro" id="IPR018528">
    <property type="entry name" value="Preph_deHydtase_CS"/>
</dbReference>
<dbReference type="InterPro" id="IPR036979">
    <property type="entry name" value="CM_dom_sf"/>
</dbReference>
<evidence type="ECO:0000256" key="9">
    <source>
        <dbReference type="ARBA" id="ARBA00022490"/>
    </source>
</evidence>
<evidence type="ECO:0000259" key="20">
    <source>
        <dbReference type="PROSITE" id="PS51168"/>
    </source>
</evidence>
<proteinExistence type="predicted"/>
<dbReference type="GO" id="GO:0005737">
    <property type="term" value="C:cytoplasm"/>
    <property type="evidence" value="ECO:0007669"/>
    <property type="project" value="UniProtKB-SubCell"/>
</dbReference>
<dbReference type="GO" id="GO:0004664">
    <property type="term" value="F:prephenate dehydratase activity"/>
    <property type="evidence" value="ECO:0007669"/>
    <property type="project" value="UniProtKB-EC"/>
</dbReference>
<evidence type="ECO:0000256" key="18">
    <source>
        <dbReference type="ARBA" id="ARBA00047848"/>
    </source>
</evidence>
<dbReference type="PROSITE" id="PS00857">
    <property type="entry name" value="PREPHENATE_DEHYDR_1"/>
    <property type="match status" value="1"/>
</dbReference>
<dbReference type="InterPro" id="IPR008242">
    <property type="entry name" value="Chor_mutase/pphenate_deHydtase"/>
</dbReference>
<keyword evidence="15" id="KW-0511">Multifunctional enzyme</keyword>
<sequence>MTDDKNTTGAQQMNGLRTEIDALDREILELLNRRAGCSLEVGRVKADAKDLIFKPFREKEVMANLLEMSPGPLPEDHLRAIYREIFSSSRRLQRPQQVAYLGPEGTFSYFAGVEFLGHSVDFQPMPGLPDVFQAVSSGETELGIIPLENSLHGTVGQSLDLFLRHEVFILSELFCKISHNVLSQAKRLADIKTVYSHPQPLAQCERWLRNNLPSAKLIPTESTAAAAVRVQDDPESAAIGHKSLAAMFGLNVLARGVEDLPDNWTRFVVIGRKQASQGNRDKTSMLFTLPDKPGSLVNVLSVIATQGINMKKLESRPMRGEKWKYVFFVDVECDLSLEEYSKAMTEVADNCHIMRILGSYPAGPSLDVSANVGDAE</sequence>
<evidence type="ECO:0000256" key="16">
    <source>
        <dbReference type="ARBA" id="ARBA00031175"/>
    </source>
</evidence>
<comment type="pathway">
    <text evidence="5">Metabolic intermediate biosynthesis; prephenate biosynthesis; prephenate from chorismate: step 1/1.</text>
</comment>
<evidence type="ECO:0000259" key="22">
    <source>
        <dbReference type="PROSITE" id="PS51671"/>
    </source>
</evidence>
<dbReference type="GO" id="GO:0046417">
    <property type="term" value="P:chorismate metabolic process"/>
    <property type="evidence" value="ECO:0007669"/>
    <property type="project" value="InterPro"/>
</dbReference>
<evidence type="ECO:0000256" key="5">
    <source>
        <dbReference type="ARBA" id="ARBA00004817"/>
    </source>
</evidence>
<evidence type="ECO:0000256" key="12">
    <source>
        <dbReference type="ARBA" id="ARBA00023222"/>
    </source>
</evidence>
<dbReference type="Gene3D" id="3.30.70.260">
    <property type="match status" value="1"/>
</dbReference>
<evidence type="ECO:0000256" key="6">
    <source>
        <dbReference type="ARBA" id="ARBA00012404"/>
    </source>
</evidence>